<dbReference type="FunFam" id="3.20.20.80:FF:000004">
    <property type="entry name" value="Beta-glucosidase 6-phospho-beta-glucosidase"/>
    <property type="match status" value="1"/>
</dbReference>
<evidence type="ECO:0000313" key="5">
    <source>
        <dbReference type="EMBL" id="MDZ5759323.1"/>
    </source>
</evidence>
<comment type="similarity">
    <text evidence="1 4">Belongs to the glycosyl hydrolase 1 family.</text>
</comment>
<comment type="caution">
    <text evidence="5">The sequence shown here is derived from an EMBL/GenBank/DDBJ whole genome shotgun (WGS) entry which is preliminary data.</text>
</comment>
<dbReference type="PRINTS" id="PR00131">
    <property type="entry name" value="GLHYDRLASE1"/>
</dbReference>
<gene>
    <name evidence="5" type="ORF">RAK27_11680</name>
</gene>
<keyword evidence="3 5" id="KW-0326">Glycosidase</keyword>
<dbReference type="SUPFAM" id="SSF51445">
    <property type="entry name" value="(Trans)glycosidases"/>
    <property type="match status" value="1"/>
</dbReference>
<dbReference type="GO" id="GO:0008422">
    <property type="term" value="F:beta-glucosidase activity"/>
    <property type="evidence" value="ECO:0007669"/>
    <property type="project" value="TreeGrafter"/>
</dbReference>
<dbReference type="InterPro" id="IPR001360">
    <property type="entry name" value="Glyco_hydro_1"/>
</dbReference>
<keyword evidence="2 5" id="KW-0378">Hydrolase</keyword>
<dbReference type="InterPro" id="IPR017853">
    <property type="entry name" value="GH"/>
</dbReference>
<reference evidence="5" key="1">
    <citation type="submission" date="2023-08" db="EMBL/GenBank/DDBJ databases">
        <title>Genomic characterization of piscicolin 126 produced by Carnobacterium maltaromaticum CM22 strain isolated from salmon (Salmo salar).</title>
        <authorList>
            <person name="Gonzalez-Gragera E."/>
            <person name="Garcia-Lopez J.D."/>
            <person name="Teso-Perez C."/>
            <person name="Gimenez-Hernandez I."/>
            <person name="Peralta-Sanchez J.M."/>
            <person name="Valdivia E."/>
            <person name="Montalban-Lopez M."/>
            <person name="Martin-Platero A.M."/>
            <person name="Banos A."/>
            <person name="Martinez-Bueno M."/>
        </authorList>
    </citation>
    <scope>NUCLEOTIDE SEQUENCE</scope>
    <source>
        <strain evidence="5">CM22</strain>
    </source>
</reference>
<sequence length="477" mass="54696">MTGFPKGFLWGGAVAANQLEGGFGLDGKGLSVADVHLYNPELDIKTASQESEMTLAEVKRAMLDEEGYYPKRHGIDFYHTYKEDLKLLAEMGFTTFRTSIDWSRIFPNGDDAEPNELGLQFYDRLIDECLALGMEPIITMLHYETPLAITLNYGGWNNREVIELFAKYGEVLLKRYKDKVRYWIVINQINLVHLESFNSIAICEDQVENNEEAKYQAIHNQLVASALIVKKAREINPTFQMGTMLADCTASPFSCAPDDVVLAMKRNRMQYFFTDVQFRGAYPVYMRRYFAENQIDLQEEPADEIALRENTMDYLAISYYYSQTVSAKENGMDPTDVMENPHLKANPWGWSIDAKGFYNCLSQYYDRYQVPLMIAENGFGMYDKVEENGEINDDYRIAYLSEHLMQLKEAIKDGVEVIAYCAWGPIDIVSCSSAEMEKRYGFIYVDLDNFGKGTGKRLKKKSFDWYKIVIASNGEIL</sequence>
<evidence type="ECO:0000256" key="1">
    <source>
        <dbReference type="ARBA" id="ARBA00010838"/>
    </source>
</evidence>
<dbReference type="RefSeq" id="WP_322809170.1">
    <property type="nucleotide sequence ID" value="NZ_JAVBVO010000003.1"/>
</dbReference>
<dbReference type="EMBL" id="JAVBVO010000003">
    <property type="protein sequence ID" value="MDZ5759323.1"/>
    <property type="molecule type" value="Genomic_DNA"/>
</dbReference>
<proteinExistence type="inferred from homology"/>
<dbReference type="EC" id="3.2.1.-" evidence="5"/>
<dbReference type="PANTHER" id="PTHR10353:SF122">
    <property type="entry name" value="6-PHOSPHO-BETA-GLUCOSIDASE ASCB-RELATED"/>
    <property type="match status" value="1"/>
</dbReference>
<evidence type="ECO:0000256" key="2">
    <source>
        <dbReference type="ARBA" id="ARBA00022801"/>
    </source>
</evidence>
<protein>
    <submittedName>
        <fullName evidence="5">Glycoside hydrolase family 1 protein</fullName>
        <ecNumber evidence="5">3.2.1.-</ecNumber>
    </submittedName>
</protein>
<dbReference type="AlphaFoldDB" id="A0AAW9JUN8"/>
<evidence type="ECO:0000313" key="6">
    <source>
        <dbReference type="Proteomes" id="UP001290462"/>
    </source>
</evidence>
<dbReference type="Pfam" id="PF00232">
    <property type="entry name" value="Glyco_hydro_1"/>
    <property type="match status" value="1"/>
</dbReference>
<organism evidence="5 6">
    <name type="scientific">Carnobacterium maltaromaticum</name>
    <name type="common">Carnobacterium piscicola</name>
    <dbReference type="NCBI Taxonomy" id="2751"/>
    <lineage>
        <taxon>Bacteria</taxon>
        <taxon>Bacillati</taxon>
        <taxon>Bacillota</taxon>
        <taxon>Bacilli</taxon>
        <taxon>Lactobacillales</taxon>
        <taxon>Carnobacteriaceae</taxon>
        <taxon>Carnobacterium</taxon>
    </lineage>
</organism>
<dbReference type="PANTHER" id="PTHR10353">
    <property type="entry name" value="GLYCOSYL HYDROLASE"/>
    <property type="match status" value="1"/>
</dbReference>
<evidence type="ECO:0000256" key="4">
    <source>
        <dbReference type="RuleBase" id="RU003690"/>
    </source>
</evidence>
<evidence type="ECO:0000256" key="3">
    <source>
        <dbReference type="ARBA" id="ARBA00023295"/>
    </source>
</evidence>
<dbReference type="Gene3D" id="3.20.20.80">
    <property type="entry name" value="Glycosidases"/>
    <property type="match status" value="1"/>
</dbReference>
<dbReference type="GO" id="GO:0005829">
    <property type="term" value="C:cytosol"/>
    <property type="evidence" value="ECO:0007669"/>
    <property type="project" value="TreeGrafter"/>
</dbReference>
<name>A0AAW9JUN8_CARML</name>
<dbReference type="InterPro" id="IPR033132">
    <property type="entry name" value="GH_1_N_CS"/>
</dbReference>
<dbReference type="Proteomes" id="UP001290462">
    <property type="component" value="Unassembled WGS sequence"/>
</dbReference>
<dbReference type="GO" id="GO:0016052">
    <property type="term" value="P:carbohydrate catabolic process"/>
    <property type="evidence" value="ECO:0007669"/>
    <property type="project" value="TreeGrafter"/>
</dbReference>
<accession>A0AAW9JUN8</accession>
<dbReference type="PROSITE" id="PS00653">
    <property type="entry name" value="GLYCOSYL_HYDROL_F1_2"/>
    <property type="match status" value="1"/>
</dbReference>